<sequence>MGLMMLGGRGQSGVASFGDKAQATVEAQCSGFDAAKDSTL</sequence>
<protein>
    <submittedName>
        <fullName evidence="1">Uncharacterized protein</fullName>
    </submittedName>
</protein>
<accession>A0A0F3NAK8</accession>
<name>A0A0F3NAK8_ANAPH</name>
<dbReference type="EMBL" id="LANV01000001">
    <property type="protein sequence ID" value="KJV65108.1"/>
    <property type="molecule type" value="Genomic_DNA"/>
</dbReference>
<organism evidence="1 2">
    <name type="scientific">Anaplasma phagocytophilum str. ApMUC09</name>
    <dbReference type="NCBI Taxonomy" id="1359152"/>
    <lineage>
        <taxon>Bacteria</taxon>
        <taxon>Pseudomonadati</taxon>
        <taxon>Pseudomonadota</taxon>
        <taxon>Alphaproteobacteria</taxon>
        <taxon>Rickettsiales</taxon>
        <taxon>Anaplasmataceae</taxon>
        <taxon>Anaplasma</taxon>
        <taxon>phagocytophilum group</taxon>
    </lineage>
</organism>
<comment type="caution">
    <text evidence="1">The sequence shown here is derived from an EMBL/GenBank/DDBJ whole genome shotgun (WGS) entry which is preliminary data.</text>
</comment>
<dbReference type="AlphaFoldDB" id="A0A0F3NAK8"/>
<proteinExistence type="predicted"/>
<evidence type="ECO:0000313" key="1">
    <source>
        <dbReference type="EMBL" id="KJV65108.1"/>
    </source>
</evidence>
<dbReference type="Proteomes" id="UP000033441">
    <property type="component" value="Unassembled WGS sequence"/>
</dbReference>
<gene>
    <name evidence="1" type="ORF">APHMUC_0485</name>
</gene>
<reference evidence="1 2" key="1">
    <citation type="submission" date="2015-02" db="EMBL/GenBank/DDBJ databases">
        <title>Genome Sequencing of Rickettsiales.</title>
        <authorList>
            <person name="Daugherty S.C."/>
            <person name="Su Q."/>
            <person name="Abolude K."/>
            <person name="Beier-Sexton M."/>
            <person name="Carlyon J.A."/>
            <person name="Carter R."/>
            <person name="Day N.P."/>
            <person name="Dumler S.J."/>
            <person name="Dyachenko V."/>
            <person name="Godinez A."/>
            <person name="Kurtti T.J."/>
            <person name="Lichay M."/>
            <person name="Mullins K.E."/>
            <person name="Ott S."/>
            <person name="Pappas-Brown V."/>
            <person name="Paris D.H."/>
            <person name="Patel P."/>
            <person name="Richards A.L."/>
            <person name="Sadzewicz L."/>
            <person name="Sears K."/>
            <person name="Seidman D."/>
            <person name="Sengamalay N."/>
            <person name="Stenos J."/>
            <person name="Tallon L.J."/>
            <person name="Vincent G."/>
            <person name="Fraser C.M."/>
            <person name="Munderloh U."/>
            <person name="Dunning-Hotopp J.C."/>
        </authorList>
    </citation>
    <scope>NUCLEOTIDE SEQUENCE [LARGE SCALE GENOMIC DNA]</scope>
    <source>
        <strain evidence="1 2">ApMUC09</strain>
    </source>
</reference>
<evidence type="ECO:0000313" key="2">
    <source>
        <dbReference type="Proteomes" id="UP000033441"/>
    </source>
</evidence>
<dbReference type="PATRIC" id="fig|1359152.3.peg.510"/>